<sequence>MMKSPTLQFDMMYISSFSDDDDEDSSMSTGRTMSSISIPPLVNDISTPTPSDHGSIRSPSSLSMSFFQHAMESDPQSVLSKNTYFMDGGNRFISVPMLGNTNTKAGSNISRLFEEWLANKLYCQPVPMTMMDTDDDEDNYASDQIVVDQRLPILQDHVELIAEDILNKLKSSTSSWQRKGLDKIMIKVRTGHVYTYHSLEDGQPLITQDMEELFQQFPLFVEFHVYTLSSPPLHFSKVTDPTTQLLLVVENVTINPGNPYKIMEEL</sequence>
<protein>
    <submittedName>
        <fullName evidence="2">Uncharacterized protein</fullName>
    </submittedName>
</protein>
<evidence type="ECO:0000313" key="2">
    <source>
        <dbReference type="EMBL" id="SAL99949.1"/>
    </source>
</evidence>
<organism evidence="2">
    <name type="scientific">Absidia glauca</name>
    <name type="common">Pin mould</name>
    <dbReference type="NCBI Taxonomy" id="4829"/>
    <lineage>
        <taxon>Eukaryota</taxon>
        <taxon>Fungi</taxon>
        <taxon>Fungi incertae sedis</taxon>
        <taxon>Mucoromycota</taxon>
        <taxon>Mucoromycotina</taxon>
        <taxon>Mucoromycetes</taxon>
        <taxon>Mucorales</taxon>
        <taxon>Cunninghamellaceae</taxon>
        <taxon>Absidia</taxon>
    </lineage>
</organism>
<dbReference type="InParanoid" id="A0A168N741"/>
<evidence type="ECO:0000313" key="3">
    <source>
        <dbReference type="Proteomes" id="UP000078561"/>
    </source>
</evidence>
<keyword evidence="3" id="KW-1185">Reference proteome</keyword>
<gene>
    <name evidence="2" type="primary">ABSGL_05605.1 scaffold 7188</name>
</gene>
<feature type="compositionally biased region" description="Polar residues" evidence="1">
    <location>
        <begin position="44"/>
        <end position="58"/>
    </location>
</feature>
<dbReference type="AlphaFoldDB" id="A0A168N741"/>
<evidence type="ECO:0000256" key="1">
    <source>
        <dbReference type="SAM" id="MobiDB-lite"/>
    </source>
</evidence>
<reference evidence="2" key="1">
    <citation type="submission" date="2016-04" db="EMBL/GenBank/DDBJ databases">
        <authorList>
            <person name="Evans L.H."/>
            <person name="Alamgir A."/>
            <person name="Owens N."/>
            <person name="Weber N.D."/>
            <person name="Virtaneva K."/>
            <person name="Barbian K."/>
            <person name="Babar A."/>
            <person name="Rosenke K."/>
        </authorList>
    </citation>
    <scope>NUCLEOTIDE SEQUENCE [LARGE SCALE GENOMIC DNA]</scope>
    <source>
        <strain evidence="2">CBS 101.48</strain>
    </source>
</reference>
<dbReference type="OrthoDB" id="5590091at2759"/>
<dbReference type="EMBL" id="LT553043">
    <property type="protein sequence ID" value="SAL99949.1"/>
    <property type="molecule type" value="Genomic_DNA"/>
</dbReference>
<feature type="region of interest" description="Disordered" evidence="1">
    <location>
        <begin position="18"/>
        <end position="58"/>
    </location>
</feature>
<dbReference type="Proteomes" id="UP000078561">
    <property type="component" value="Unassembled WGS sequence"/>
</dbReference>
<name>A0A168N741_ABSGL</name>
<proteinExistence type="predicted"/>
<accession>A0A168N741</accession>